<evidence type="ECO:0000256" key="14">
    <source>
        <dbReference type="ARBA" id="ARBA00029983"/>
    </source>
</evidence>
<evidence type="ECO:0000256" key="9">
    <source>
        <dbReference type="ARBA" id="ARBA00023054"/>
    </source>
</evidence>
<dbReference type="PANTHER" id="PTHR12960">
    <property type="entry name" value="GLE-1-RELATED"/>
    <property type="match status" value="1"/>
</dbReference>
<evidence type="ECO:0000256" key="1">
    <source>
        <dbReference type="ARBA" id="ARBA00004335"/>
    </source>
</evidence>
<dbReference type="GO" id="GO:0044614">
    <property type="term" value="C:nuclear pore cytoplasmic filaments"/>
    <property type="evidence" value="ECO:0007669"/>
    <property type="project" value="TreeGrafter"/>
</dbReference>
<keyword evidence="12" id="KW-0539">Nucleus</keyword>
<keyword evidence="19" id="KW-1185">Reference proteome</keyword>
<evidence type="ECO:0000313" key="18">
    <source>
        <dbReference type="EMBL" id="KAK5779699.1"/>
    </source>
</evidence>
<evidence type="ECO:0000256" key="5">
    <source>
        <dbReference type="ARBA" id="ARBA00022448"/>
    </source>
</evidence>
<evidence type="ECO:0000256" key="8">
    <source>
        <dbReference type="ARBA" id="ARBA00023010"/>
    </source>
</evidence>
<evidence type="ECO:0000256" key="12">
    <source>
        <dbReference type="ARBA" id="ARBA00023242"/>
    </source>
</evidence>
<keyword evidence="5" id="KW-0813">Transport</keyword>
<dbReference type="GO" id="GO:0015031">
    <property type="term" value="P:protein transport"/>
    <property type="evidence" value="ECO:0007669"/>
    <property type="project" value="UniProtKB-KW"/>
</dbReference>
<dbReference type="InterPro" id="IPR012476">
    <property type="entry name" value="GLE1"/>
</dbReference>
<comment type="caution">
    <text evidence="18">The sequence shown here is derived from an EMBL/GenBank/DDBJ whole genome shotgun (WGS) entry which is preliminary data.</text>
</comment>
<dbReference type="GO" id="GO:0005543">
    <property type="term" value="F:phospholipid binding"/>
    <property type="evidence" value="ECO:0007669"/>
    <property type="project" value="TreeGrafter"/>
</dbReference>
<dbReference type="GO" id="GO:0000822">
    <property type="term" value="F:inositol hexakisphosphate binding"/>
    <property type="evidence" value="ECO:0007669"/>
    <property type="project" value="TreeGrafter"/>
</dbReference>
<keyword evidence="7" id="KW-0653">Protein transport</keyword>
<dbReference type="GO" id="GO:0005737">
    <property type="term" value="C:cytoplasm"/>
    <property type="evidence" value="ECO:0007669"/>
    <property type="project" value="UniProtKB-ARBA"/>
</dbReference>
<dbReference type="Proteomes" id="UP001306508">
    <property type="component" value="Unassembled WGS sequence"/>
</dbReference>
<reference evidence="19" key="1">
    <citation type="submission" date="2023-07" db="EMBL/GenBank/DDBJ databases">
        <title>A draft genome of Kazachstania heterogenica Y-27499.</title>
        <authorList>
            <person name="Donic C."/>
            <person name="Kralova J.S."/>
            <person name="Fidel L."/>
            <person name="Ben-Dor S."/>
            <person name="Jung S."/>
        </authorList>
    </citation>
    <scope>NUCLEOTIDE SEQUENCE [LARGE SCALE GENOMIC DNA]</scope>
    <source>
        <strain evidence="19">Y27499</strain>
    </source>
</reference>
<keyword evidence="11" id="KW-0472">Membrane</keyword>
<evidence type="ECO:0000256" key="2">
    <source>
        <dbReference type="ARBA" id="ARBA00004567"/>
    </source>
</evidence>
<dbReference type="InterPro" id="IPR038506">
    <property type="entry name" value="GLE1-like_sf"/>
</dbReference>
<evidence type="ECO:0000256" key="17">
    <source>
        <dbReference type="SAM" id="Coils"/>
    </source>
</evidence>
<comment type="similarity">
    <text evidence="4">Belongs to the GLE1 family.</text>
</comment>
<gene>
    <name evidence="18" type="ORF">RI543_002819</name>
</gene>
<dbReference type="GO" id="GO:0031965">
    <property type="term" value="C:nuclear membrane"/>
    <property type="evidence" value="ECO:0007669"/>
    <property type="project" value="UniProtKB-SubCell"/>
</dbReference>
<evidence type="ECO:0000256" key="13">
    <source>
        <dbReference type="ARBA" id="ARBA00026227"/>
    </source>
</evidence>
<dbReference type="GO" id="GO:0031369">
    <property type="term" value="F:translation initiation factor binding"/>
    <property type="evidence" value="ECO:0007669"/>
    <property type="project" value="TreeGrafter"/>
</dbReference>
<evidence type="ECO:0000313" key="19">
    <source>
        <dbReference type="Proteomes" id="UP001306508"/>
    </source>
</evidence>
<dbReference type="PANTHER" id="PTHR12960:SF0">
    <property type="entry name" value="MRNA EXPORT FACTOR GLE1"/>
    <property type="match status" value="1"/>
</dbReference>
<evidence type="ECO:0000256" key="15">
    <source>
        <dbReference type="ARBA" id="ARBA00075092"/>
    </source>
</evidence>
<dbReference type="GO" id="GO:0016973">
    <property type="term" value="P:poly(A)+ mRNA export from nucleus"/>
    <property type="evidence" value="ECO:0007669"/>
    <property type="project" value="InterPro"/>
</dbReference>
<evidence type="ECO:0000256" key="11">
    <source>
        <dbReference type="ARBA" id="ARBA00023136"/>
    </source>
</evidence>
<feature type="coiled-coil region" evidence="17">
    <location>
        <begin position="148"/>
        <end position="220"/>
    </location>
</feature>
<proteinExistence type="inferred from homology"/>
<comment type="subcellular location">
    <subcellularLocation>
        <location evidence="1">Nucleus membrane</location>
        <topology evidence="1">Peripheral membrane protein</topology>
        <orientation evidence="1">Cytoplasmic side</orientation>
    </subcellularLocation>
    <subcellularLocation>
        <location evidence="3">Nucleus membrane</location>
        <topology evidence="3">Peripheral membrane protein</topology>
        <orientation evidence="3">Nucleoplasmic side</orientation>
    </subcellularLocation>
    <subcellularLocation>
        <location evidence="2">Nucleus</location>
        <location evidence="2">Nuclear pore complex</location>
    </subcellularLocation>
</comment>
<accession>A0AAN7ZSE7</accession>
<keyword evidence="8" id="KW-0811">Translocation</keyword>
<keyword evidence="10" id="KW-0906">Nuclear pore complex</keyword>
<keyword evidence="6" id="KW-0509">mRNA transport</keyword>
<dbReference type="EMBL" id="JAWIZZ010000046">
    <property type="protein sequence ID" value="KAK5779699.1"/>
    <property type="molecule type" value="Genomic_DNA"/>
</dbReference>
<evidence type="ECO:0000256" key="10">
    <source>
        <dbReference type="ARBA" id="ARBA00023132"/>
    </source>
</evidence>
<evidence type="ECO:0000256" key="3">
    <source>
        <dbReference type="ARBA" id="ARBA00004620"/>
    </source>
</evidence>
<dbReference type="AlphaFoldDB" id="A0AAN7ZSE7"/>
<evidence type="ECO:0000256" key="6">
    <source>
        <dbReference type="ARBA" id="ARBA00022816"/>
    </source>
</evidence>
<keyword evidence="9 17" id="KW-0175">Coiled coil</keyword>
<name>A0AAN7ZSE7_9SACH</name>
<evidence type="ECO:0000256" key="7">
    <source>
        <dbReference type="ARBA" id="ARBA00022927"/>
    </source>
</evidence>
<sequence length="527" mass="61158">MRFSLDDYLVSESKLNNGSVTLTSSISNLDTSSLHTNIRNPALRETNVDTILDPELDQLVQRLVIDINKLPNTTLNEPYISNIHISNENSWPRKSRIEDSQSFSSVISDSKVHHYVDNTSMIESLSLLLKNKFKQLSEINNNQVDYIRKEKKRQEENKLKELERQRQEKLRLEKEAKLEAEKLQKKQEQLKREKEIKLQQEKAELAKQEKLNQLKKAKSAKYITNRDSIESLFWSYKQKIQSIKDEIVLPIKMAQKPIKSPIMAQKRKINPKFGQLTNSWKQLQLIQNELVTLINQCKDATTSTTNPSPLAFKWILNFVAKAIVHQSESEIGVKPESALPLARLTIFLLNQYPELSDFLMARFVKKCPYIIGYSSLQDTEQRRINMGWKRKSDGKWENDTTYDERMNGMITLYSTITKLNSVNLPDPEQSQLWNIESSWRLVARMANLPKSLLINTHFVILGGWWDACGCEFIKKYGNQSVKLLNLIANEMTNLVSEKKFVGAARLRILYEEWQMTGTIKSFPEMVE</sequence>
<dbReference type="Gene3D" id="1.25.40.510">
    <property type="entry name" value="GLE1-like"/>
    <property type="match status" value="1"/>
</dbReference>
<organism evidence="18 19">
    <name type="scientific">Arxiozyma heterogenica</name>
    <dbReference type="NCBI Taxonomy" id="278026"/>
    <lineage>
        <taxon>Eukaryota</taxon>
        <taxon>Fungi</taxon>
        <taxon>Dikarya</taxon>
        <taxon>Ascomycota</taxon>
        <taxon>Saccharomycotina</taxon>
        <taxon>Saccharomycetes</taxon>
        <taxon>Saccharomycetales</taxon>
        <taxon>Saccharomycetaceae</taxon>
        <taxon>Arxiozyma</taxon>
    </lineage>
</organism>
<dbReference type="Pfam" id="PF07817">
    <property type="entry name" value="GLE1"/>
    <property type="match status" value="1"/>
</dbReference>
<evidence type="ECO:0000256" key="16">
    <source>
        <dbReference type="ARBA" id="ARBA00075681"/>
    </source>
</evidence>
<dbReference type="FunFam" id="1.25.40.510:FF:000003">
    <property type="entry name" value="Nucleoporin GLE1"/>
    <property type="match status" value="1"/>
</dbReference>
<protein>
    <recommendedName>
        <fullName evidence="13">mRNA export factor GLE1</fullName>
    </recommendedName>
    <alternativeName>
        <fullName evidence="15">Nuclear pore protein GLE1</fullName>
    </alternativeName>
    <alternativeName>
        <fullName evidence="14">Nucleoporin GLE1</fullName>
    </alternativeName>
    <alternativeName>
        <fullName evidence="16">RNA export factor GLE1</fullName>
    </alternativeName>
</protein>
<evidence type="ECO:0000256" key="4">
    <source>
        <dbReference type="ARBA" id="ARBA00011056"/>
    </source>
</evidence>